<dbReference type="EMBL" id="LT859958">
    <property type="protein sequence ID" value="SMX54854.1"/>
    <property type="molecule type" value="Genomic_DNA"/>
</dbReference>
<organism evidence="11 12">
    <name type="scientific">Candidatus Brevifilum fermentans</name>
    <dbReference type="NCBI Taxonomy" id="1986204"/>
    <lineage>
        <taxon>Bacteria</taxon>
        <taxon>Bacillati</taxon>
        <taxon>Chloroflexota</taxon>
        <taxon>Anaerolineae</taxon>
        <taxon>Anaerolineales</taxon>
        <taxon>Anaerolineaceae</taxon>
        <taxon>Candidatus Brevifilum</taxon>
    </lineage>
</organism>
<dbReference type="PANTHER" id="PTHR32328">
    <property type="entry name" value="L-SERYL-TRNA(SEC) SELENIUM TRANSFERASE"/>
    <property type="match status" value="1"/>
</dbReference>
<keyword evidence="6 8" id="KW-0711">Selenium</keyword>
<dbReference type="GO" id="GO:0005737">
    <property type="term" value="C:cytoplasm"/>
    <property type="evidence" value="ECO:0007669"/>
    <property type="project" value="UniProtKB-SubCell"/>
</dbReference>
<dbReference type="EC" id="2.9.1.1" evidence="8"/>
<sequence length="457" mass="49408">MSELSQIPSIDQLLKSREMQNLLGIFGRPLCVEAARAVLGDIRTEFIQRRNPVPDHAGLIARVNQQLEAWLEPSLVPVINATGVVLHTNLGRAPLSQSTRLAIAQAAEGYTNLEFNLETGKRGTRSIHASQILARLTGAEIGFVVNNNAGAVLLTLSALASGRKVIVSRSQLVEIGGGFRIPDVMAQSSSELVEIGTTNRVHLHDYENVLQNEGIALVMVAHHSNFKLIGFHSEPELADIVEVAHHYGVPVVHDLGSGALLDTAKYGLSHEPMVQESLAVGCDLVCFSGDKLLGGPQAGIIVGKAELIQRIQKHPLARALRSGKLTLAGITATLAHYLKDEAEQELPIWHMIAKSLDAIHTTAENWREHLGVGEVIPGRSTVGGGSLPTEEMPTYILALDPPDPDAFLCRLRKAQPAIIARIEDDRVLFDPRTVLPDQEAALWHGLSASWAAEQALE</sequence>
<comment type="function">
    <text evidence="8">Converts seryl-tRNA(Sec) to selenocysteinyl-tRNA(Sec) required for selenoprotein biosynthesis.</text>
</comment>
<evidence type="ECO:0000256" key="3">
    <source>
        <dbReference type="ARBA" id="ARBA00022679"/>
    </source>
</evidence>
<feature type="domain" description="L-seryl-tRNA selenium transferase N-terminal" evidence="10">
    <location>
        <begin position="4"/>
        <end position="43"/>
    </location>
</feature>
<dbReference type="OrthoDB" id="9787096at2"/>
<accession>A0A1Y6K5E8</accession>
<protein>
    <recommendedName>
        <fullName evidence="8">L-seryl-tRNA(Sec) selenium transferase</fullName>
        <ecNumber evidence="8">2.9.1.1</ecNumber>
    </recommendedName>
    <alternativeName>
        <fullName evidence="8">Selenocysteine synthase</fullName>
        <shortName evidence="8">Sec synthase</shortName>
    </alternativeName>
    <alternativeName>
        <fullName evidence="8">Selenocysteinyl-tRNA(Sec) synthase</fullName>
    </alternativeName>
</protein>
<comment type="subcellular location">
    <subcellularLocation>
        <location evidence="8">Cytoplasm</location>
    </subcellularLocation>
</comment>
<evidence type="ECO:0000256" key="7">
    <source>
        <dbReference type="ARBA" id="ARBA00044507"/>
    </source>
</evidence>
<dbReference type="Gene3D" id="3.40.640.10">
    <property type="entry name" value="Type I PLP-dependent aspartate aminotransferase-like (Major domain)"/>
    <property type="match status" value="1"/>
</dbReference>
<dbReference type="KEGG" id="abat:CFX1CAM_1789"/>
<evidence type="ECO:0000313" key="12">
    <source>
        <dbReference type="Proteomes" id="UP000195514"/>
    </source>
</evidence>
<evidence type="ECO:0000256" key="1">
    <source>
        <dbReference type="ARBA" id="ARBA00001933"/>
    </source>
</evidence>
<dbReference type="InterPro" id="IPR018319">
    <property type="entry name" value="SelA-like"/>
</dbReference>
<dbReference type="NCBIfam" id="TIGR00474">
    <property type="entry name" value="selA"/>
    <property type="match status" value="1"/>
</dbReference>
<dbReference type="InterPro" id="IPR025862">
    <property type="entry name" value="SelA_trans_N_dom"/>
</dbReference>
<evidence type="ECO:0000256" key="2">
    <source>
        <dbReference type="ARBA" id="ARBA00022490"/>
    </source>
</evidence>
<dbReference type="AlphaFoldDB" id="A0A1Y6K5E8"/>
<dbReference type="InterPro" id="IPR015421">
    <property type="entry name" value="PyrdxlP-dep_Trfase_major"/>
</dbReference>
<evidence type="ECO:0000313" key="11">
    <source>
        <dbReference type="EMBL" id="SMX54854.1"/>
    </source>
</evidence>
<feature type="modified residue" description="N6-(pyridoxal phosphate)lysine" evidence="8 9">
    <location>
        <position position="291"/>
    </location>
</feature>
<dbReference type="InterPro" id="IPR015424">
    <property type="entry name" value="PyrdxlP-dep_Trfase"/>
</dbReference>
<evidence type="ECO:0000256" key="5">
    <source>
        <dbReference type="ARBA" id="ARBA00022917"/>
    </source>
</evidence>
<dbReference type="UniPathway" id="UPA00906">
    <property type="reaction ID" value="UER00896"/>
</dbReference>
<comment type="cofactor">
    <cofactor evidence="1 8 9">
        <name>pyridoxal 5'-phosphate</name>
        <dbReference type="ChEBI" id="CHEBI:597326"/>
    </cofactor>
</comment>
<reference evidence="12" key="1">
    <citation type="submission" date="2017-05" db="EMBL/GenBank/DDBJ databases">
        <authorList>
            <person name="Kirkegaard R."/>
            <person name="Mcilroy J S."/>
        </authorList>
    </citation>
    <scope>NUCLEOTIDE SEQUENCE [LARGE SCALE GENOMIC DNA]</scope>
</reference>
<dbReference type="SUPFAM" id="SSF53383">
    <property type="entry name" value="PLP-dependent transferases"/>
    <property type="match status" value="1"/>
</dbReference>
<keyword evidence="4 8" id="KW-0663">Pyridoxal phosphate</keyword>
<dbReference type="GO" id="GO:0001514">
    <property type="term" value="P:selenocysteine incorporation"/>
    <property type="evidence" value="ECO:0007669"/>
    <property type="project" value="UniProtKB-UniRule"/>
</dbReference>
<dbReference type="Pfam" id="PF03841">
    <property type="entry name" value="SelA"/>
    <property type="match status" value="1"/>
</dbReference>
<dbReference type="Proteomes" id="UP000195514">
    <property type="component" value="Chromosome I"/>
</dbReference>
<proteinExistence type="inferred from homology"/>
<gene>
    <name evidence="8 11" type="primary">selA</name>
    <name evidence="11" type="ORF">CFX1CAM_1789</name>
</gene>
<keyword evidence="12" id="KW-1185">Reference proteome</keyword>
<dbReference type="GO" id="GO:0001717">
    <property type="term" value="P:conversion of seryl-tRNAsec to selenocys-tRNAsec"/>
    <property type="evidence" value="ECO:0007669"/>
    <property type="project" value="UniProtKB-UniRule"/>
</dbReference>
<dbReference type="Pfam" id="PF12390">
    <property type="entry name" value="Se-cys_synth_N"/>
    <property type="match status" value="1"/>
</dbReference>
<evidence type="ECO:0000256" key="8">
    <source>
        <dbReference type="HAMAP-Rule" id="MF_00423"/>
    </source>
</evidence>
<dbReference type="HAMAP" id="MF_00423">
    <property type="entry name" value="SelA"/>
    <property type="match status" value="1"/>
</dbReference>
<evidence type="ECO:0000256" key="4">
    <source>
        <dbReference type="ARBA" id="ARBA00022898"/>
    </source>
</evidence>
<keyword evidence="5 8" id="KW-0648">Protein biosynthesis</keyword>
<comment type="catalytic activity">
    <reaction evidence="8">
        <text>L-seryl-tRNA(Sec) + selenophosphate + H(+) = L-selenocysteinyl-tRNA(Sec) + phosphate</text>
        <dbReference type="Rhea" id="RHEA:22728"/>
        <dbReference type="Rhea" id="RHEA-COMP:9742"/>
        <dbReference type="Rhea" id="RHEA-COMP:9743"/>
        <dbReference type="ChEBI" id="CHEBI:15378"/>
        <dbReference type="ChEBI" id="CHEBI:16144"/>
        <dbReference type="ChEBI" id="CHEBI:43474"/>
        <dbReference type="ChEBI" id="CHEBI:78533"/>
        <dbReference type="ChEBI" id="CHEBI:78573"/>
        <dbReference type="EC" id="2.9.1.1"/>
    </reaction>
</comment>
<comment type="pathway">
    <text evidence="8">Aminoacyl-tRNA biosynthesis; selenocysteinyl-tRNA(Sec) biosynthesis; selenocysteinyl-tRNA(Sec) from L-seryl-tRNA(Sec) (bacterial route): step 1/1.</text>
</comment>
<evidence type="ECO:0000256" key="6">
    <source>
        <dbReference type="ARBA" id="ARBA00023266"/>
    </source>
</evidence>
<name>A0A1Y6K5E8_9CHLR</name>
<dbReference type="GO" id="GO:0004125">
    <property type="term" value="F:L-seryl-tRNA(Sec) selenium transferase activity"/>
    <property type="evidence" value="ECO:0007669"/>
    <property type="project" value="UniProtKB-UniRule"/>
</dbReference>
<dbReference type="Gene3D" id="3.90.1150.180">
    <property type="match status" value="1"/>
</dbReference>
<evidence type="ECO:0000256" key="9">
    <source>
        <dbReference type="PIRSR" id="PIRSR618319-50"/>
    </source>
</evidence>
<keyword evidence="2 8" id="KW-0963">Cytoplasm</keyword>
<dbReference type="PANTHER" id="PTHR32328:SF0">
    <property type="entry name" value="L-SERYL-TRNA(SEC) SELENIUM TRANSFERASE"/>
    <property type="match status" value="1"/>
</dbReference>
<evidence type="ECO:0000259" key="10">
    <source>
        <dbReference type="Pfam" id="PF12390"/>
    </source>
</evidence>
<dbReference type="InterPro" id="IPR004534">
    <property type="entry name" value="SelA_trans"/>
</dbReference>
<keyword evidence="3 8" id="KW-0808">Transferase</keyword>
<comment type="similarity">
    <text evidence="7 8">Belongs to the SelA family.</text>
</comment>
<dbReference type="RefSeq" id="WP_087862662.1">
    <property type="nucleotide sequence ID" value="NZ_LT859958.1"/>
</dbReference>